<dbReference type="OrthoDB" id="1856718at2759"/>
<dbReference type="VEuPathDB" id="GiardiaDB:SS50377_21516"/>
<proteinExistence type="inferred from homology"/>
<evidence type="ECO:0000256" key="4">
    <source>
        <dbReference type="ARBA" id="ARBA00022692"/>
    </source>
</evidence>
<gene>
    <name evidence="8" type="ORF">SS50377_14567</name>
    <name evidence="10" type="ORF">SS50377_21516</name>
    <name evidence="9" type="ORF">SS50377_28838</name>
</gene>
<sequence>MSEKDSITVEAQELSPKTKKLAWWVFLLFGVTVLLPFNCFIVPVDYWFNQFPSTLLTAISVTNNIFNSIVTFTMMKFSYTLTVRFRLLLALSIWLVVLLIVPFAQLFSHNQTTRMTIILICVAFAGCANGLFFPTAIGVAASLDVSFIAAFNAGSGIAGIVAQVLKVITKPIIPFNSKAPTFDSVLYYTTVAYYIIAAIFVLVTYFAYFWLVKNYGADKIEFDAADRQKYFTRDKSAAKEVAAPGTTFFDAVKNLWMPGVSLFLIFFVTLTLFPAITMEILCYSMFKTNESGKYGDWWSIIMFSWFMVGDWVGRQFPSWKWGLSIWNVKTLFIAAIVRLAFIALFIIQIVPYYHWPAGTTSPAASGTSPDGLPLVHNDLVAWIVMILFAVSNGWFMCAIFCKYGSIMKPETNGTHAANFMTLCLNMGLLFGSSLGTVVSIIIGNAKNSLA</sequence>
<dbReference type="GO" id="GO:0005886">
    <property type="term" value="C:plasma membrane"/>
    <property type="evidence" value="ECO:0007669"/>
    <property type="project" value="TreeGrafter"/>
</dbReference>
<feature type="transmembrane region" description="Helical" evidence="7">
    <location>
        <begin position="87"/>
        <end position="107"/>
    </location>
</feature>
<comment type="subcellular location">
    <subcellularLocation>
        <location evidence="1">Membrane</location>
        <topology evidence="1">Multi-pass membrane protein</topology>
    </subcellularLocation>
</comment>
<feature type="transmembrane region" description="Helical" evidence="7">
    <location>
        <begin position="379"/>
        <end position="401"/>
    </location>
</feature>
<feature type="transmembrane region" description="Helical" evidence="7">
    <location>
        <begin position="297"/>
        <end position="313"/>
    </location>
</feature>
<evidence type="ECO:0000256" key="3">
    <source>
        <dbReference type="ARBA" id="ARBA00022448"/>
    </source>
</evidence>
<keyword evidence="3" id="KW-0813">Transport</keyword>
<dbReference type="VEuPathDB" id="GiardiaDB:SS50377_28838"/>
<keyword evidence="6 7" id="KW-0472">Membrane</keyword>
<reference evidence="9" key="2">
    <citation type="submission" date="2020-12" db="EMBL/GenBank/DDBJ databases">
        <title>New Spironucleus salmonicida genome in near-complete chromosomes.</title>
        <authorList>
            <person name="Xu F."/>
            <person name="Kurt Z."/>
            <person name="Jimenez-Gonzalez A."/>
            <person name="Astvaldsson A."/>
            <person name="Andersson J.O."/>
            <person name="Svard S.G."/>
        </authorList>
    </citation>
    <scope>NUCLEOTIDE SEQUENCE</scope>
    <source>
        <strain evidence="9">ATCC 50377</strain>
    </source>
</reference>
<reference evidence="8 9" key="1">
    <citation type="journal article" date="2014" name="PLoS Genet.">
        <title>The Genome of Spironucleus salmonicida Highlights a Fish Pathogen Adapted to Fluctuating Environments.</title>
        <authorList>
            <person name="Xu F."/>
            <person name="Jerlstrom-Hultqvist J."/>
            <person name="Einarsson E."/>
            <person name="Astvaldsson A."/>
            <person name="Svard S.G."/>
            <person name="Andersson J.O."/>
        </authorList>
    </citation>
    <scope>NUCLEOTIDE SEQUENCE</scope>
    <source>
        <strain evidence="9">ATCC 50377</strain>
    </source>
</reference>
<feature type="transmembrane region" description="Helical" evidence="7">
    <location>
        <begin position="55"/>
        <end position="75"/>
    </location>
</feature>
<evidence type="ECO:0000256" key="1">
    <source>
        <dbReference type="ARBA" id="ARBA00004141"/>
    </source>
</evidence>
<evidence type="ECO:0000313" key="9">
    <source>
        <dbReference type="EMBL" id="KAH0569293.1"/>
    </source>
</evidence>
<comment type="similarity">
    <text evidence="2">Belongs to the SLC29A/ENT transporter (TC 2.A.57) family.</text>
</comment>
<dbReference type="PANTHER" id="PTHR10332:SF88">
    <property type="entry name" value="EQUILIBRATIVE NUCLEOSIDE TRANSPORTER 1, ISOFORM A"/>
    <property type="match status" value="1"/>
</dbReference>
<evidence type="ECO:0000256" key="7">
    <source>
        <dbReference type="SAM" id="Phobius"/>
    </source>
</evidence>
<evidence type="ECO:0000256" key="5">
    <source>
        <dbReference type="ARBA" id="ARBA00022989"/>
    </source>
</evidence>
<feature type="transmembrane region" description="Helical" evidence="7">
    <location>
        <begin position="325"/>
        <end position="350"/>
    </location>
</feature>
<accession>V6LLG0</accession>
<feature type="transmembrane region" description="Helical" evidence="7">
    <location>
        <begin position="113"/>
        <end position="133"/>
    </location>
</feature>
<dbReference type="InterPro" id="IPR002259">
    <property type="entry name" value="Eqnu_transpt"/>
</dbReference>
<name>V6LLG0_9EUKA</name>
<evidence type="ECO:0000313" key="10">
    <source>
        <dbReference type="EMBL" id="KAH0575979.1"/>
    </source>
</evidence>
<feature type="transmembrane region" description="Helical" evidence="7">
    <location>
        <begin position="185"/>
        <end position="211"/>
    </location>
</feature>
<evidence type="ECO:0000256" key="2">
    <source>
        <dbReference type="ARBA" id="ARBA00007965"/>
    </source>
</evidence>
<dbReference type="Pfam" id="PF01733">
    <property type="entry name" value="Nucleoside_tran"/>
    <property type="match status" value="1"/>
</dbReference>
<organism evidence="8">
    <name type="scientific">Spironucleus salmonicida</name>
    <dbReference type="NCBI Taxonomy" id="348837"/>
    <lineage>
        <taxon>Eukaryota</taxon>
        <taxon>Metamonada</taxon>
        <taxon>Diplomonadida</taxon>
        <taxon>Hexamitidae</taxon>
        <taxon>Hexamitinae</taxon>
        <taxon>Spironucleus</taxon>
    </lineage>
</organism>
<feature type="transmembrane region" description="Helical" evidence="7">
    <location>
        <begin position="145"/>
        <end position="165"/>
    </location>
</feature>
<keyword evidence="11" id="KW-1185">Reference proteome</keyword>
<feature type="transmembrane region" description="Helical" evidence="7">
    <location>
        <begin position="422"/>
        <end position="442"/>
    </location>
</feature>
<keyword evidence="4 7" id="KW-0812">Transmembrane</keyword>
<dbReference type="GO" id="GO:0005337">
    <property type="term" value="F:nucleoside transmembrane transporter activity"/>
    <property type="evidence" value="ECO:0007669"/>
    <property type="project" value="InterPro"/>
</dbReference>
<dbReference type="PRINTS" id="PR01130">
    <property type="entry name" value="DERENTRNSPRT"/>
</dbReference>
<dbReference type="PANTHER" id="PTHR10332">
    <property type="entry name" value="EQUILIBRATIVE NUCLEOSIDE TRANSPORTER"/>
    <property type="match status" value="1"/>
</dbReference>
<dbReference type="AlphaFoldDB" id="V6LLG0"/>
<feature type="transmembrane region" description="Helical" evidence="7">
    <location>
        <begin position="21"/>
        <end position="43"/>
    </location>
</feature>
<dbReference type="EMBL" id="KI546094">
    <property type="protein sequence ID" value="EST45495.1"/>
    <property type="molecule type" value="Genomic_DNA"/>
</dbReference>
<dbReference type="Proteomes" id="UP000018208">
    <property type="component" value="Unassembled WGS sequence"/>
</dbReference>
<dbReference type="EMBL" id="AUWU02000035">
    <property type="protein sequence ID" value="KAH0569293.1"/>
    <property type="molecule type" value="Genomic_DNA"/>
</dbReference>
<dbReference type="PIRSF" id="PIRSF016379">
    <property type="entry name" value="ENT"/>
    <property type="match status" value="1"/>
</dbReference>
<dbReference type="EMBL" id="AUWU02000002">
    <property type="protein sequence ID" value="KAH0575979.1"/>
    <property type="molecule type" value="Genomic_DNA"/>
</dbReference>
<dbReference type="InterPro" id="IPR036259">
    <property type="entry name" value="MFS_trans_sf"/>
</dbReference>
<evidence type="ECO:0000256" key="6">
    <source>
        <dbReference type="ARBA" id="ARBA00023136"/>
    </source>
</evidence>
<protein>
    <submittedName>
        <fullName evidence="8 9">Nucleoside transporter</fullName>
    </submittedName>
</protein>
<evidence type="ECO:0000313" key="8">
    <source>
        <dbReference type="EMBL" id="EST45495.1"/>
    </source>
</evidence>
<feature type="transmembrane region" description="Helical" evidence="7">
    <location>
        <begin position="255"/>
        <end position="277"/>
    </location>
</feature>
<evidence type="ECO:0000313" key="11">
    <source>
        <dbReference type="Proteomes" id="UP000018208"/>
    </source>
</evidence>
<keyword evidence="5 7" id="KW-1133">Transmembrane helix</keyword>
<dbReference type="SUPFAM" id="SSF103473">
    <property type="entry name" value="MFS general substrate transporter"/>
    <property type="match status" value="1"/>
</dbReference>